<evidence type="ECO:0000256" key="1">
    <source>
        <dbReference type="ARBA" id="ARBA00004651"/>
    </source>
</evidence>
<keyword evidence="13" id="KW-1185">Reference proteome</keyword>
<dbReference type="RefSeq" id="WP_264845686.1">
    <property type="nucleotide sequence ID" value="NZ_BPMA01000014.1"/>
</dbReference>
<accession>A0AAV5AT78</accession>
<dbReference type="GO" id="GO:0004713">
    <property type="term" value="F:protein tyrosine kinase activity"/>
    <property type="evidence" value="ECO:0007669"/>
    <property type="project" value="TreeGrafter"/>
</dbReference>
<keyword evidence="2" id="KW-1003">Cell membrane</keyword>
<evidence type="ECO:0000256" key="3">
    <source>
        <dbReference type="ARBA" id="ARBA00022692"/>
    </source>
</evidence>
<protein>
    <submittedName>
        <fullName evidence="10">Chain-length determining protein</fullName>
    </submittedName>
</protein>
<feature type="domain" description="Tyrosine-protein kinase G-rich" evidence="9">
    <location>
        <begin position="271"/>
        <end position="349"/>
    </location>
</feature>
<proteinExistence type="predicted"/>
<evidence type="ECO:0000313" key="11">
    <source>
        <dbReference type="EMBL" id="GJM53591.1"/>
    </source>
</evidence>
<dbReference type="Proteomes" id="UP001207736">
    <property type="component" value="Unassembled WGS sequence"/>
</dbReference>
<dbReference type="PANTHER" id="PTHR32309:SF13">
    <property type="entry name" value="FERRIC ENTEROBACTIN TRANSPORT PROTEIN FEPE"/>
    <property type="match status" value="1"/>
</dbReference>
<keyword evidence="3 7" id="KW-0812">Transmembrane</keyword>
<dbReference type="GO" id="GO:0005886">
    <property type="term" value="C:plasma membrane"/>
    <property type="evidence" value="ECO:0007669"/>
    <property type="project" value="UniProtKB-SubCell"/>
</dbReference>
<dbReference type="AlphaFoldDB" id="A0AAV5AT78"/>
<name>A0AAV5AT78_9FLAO</name>
<feature type="transmembrane region" description="Helical" evidence="7">
    <location>
        <begin position="27"/>
        <end position="45"/>
    </location>
</feature>
<sequence length="368" mass="41905">MKQDIEKKEEIDLLELLAKIWTGRKTILYWFVIFFILGVFIAIFSPKEYTAKTIFVPQLSSGNKLSSGLGGLAAMAGISLTGGASEEISPSIYPKIIQSIPFLRKISETLIQVKVSEKPISYTEYYQKYPPKNVLTTIQKYTIGLPSLILQSGKTSTSQTQSQTQIYQISSEEEVIFNKLQEQLQLNVNEKEGIVILSFSMEEPLAAAQMAIHAQEYLQQTITEYKIQRAKEKLDFIQRRYDEAQKDFKEKQIRLASFQDSNRGLISSLSQTRVTQLQSEYNLAYNVYSELAKQLETQKIQVKEDTPVFTIIEPVSIPFQKSKPKRIMILAIWSFLGIIIGIGVIFVKDFISSFKKNQIVNENSESFA</sequence>
<dbReference type="Proteomes" id="UP001208692">
    <property type="component" value="Unassembled WGS sequence"/>
</dbReference>
<keyword evidence="4 7" id="KW-1133">Transmembrane helix</keyword>
<reference evidence="10 13" key="1">
    <citation type="submission" date="2021-11" db="EMBL/GenBank/DDBJ databases">
        <title>Draft genome sequence of Capnocytophaga sp. strain KC07075 isolated from cat oral cavity.</title>
        <authorList>
            <person name="Suzuki M."/>
            <person name="Imaoka K."/>
            <person name="Kimura M."/>
            <person name="Morikawa S."/>
            <person name="Maeda K."/>
        </authorList>
    </citation>
    <scope>NUCLEOTIDE SEQUENCE</scope>
    <source>
        <strain evidence="10">KC07075</strain>
        <strain evidence="11 13">KC07079</strain>
    </source>
</reference>
<dbReference type="InterPro" id="IPR003856">
    <property type="entry name" value="LPS_length_determ_N"/>
</dbReference>
<dbReference type="Pfam" id="PF02706">
    <property type="entry name" value="Wzz"/>
    <property type="match status" value="1"/>
</dbReference>
<comment type="subcellular location">
    <subcellularLocation>
        <location evidence="1">Cell membrane</location>
        <topology evidence="1">Multi-pass membrane protein</topology>
    </subcellularLocation>
</comment>
<evidence type="ECO:0000256" key="2">
    <source>
        <dbReference type="ARBA" id="ARBA00022475"/>
    </source>
</evidence>
<dbReference type="Pfam" id="PF13807">
    <property type="entry name" value="GNVR"/>
    <property type="match status" value="1"/>
</dbReference>
<evidence type="ECO:0000256" key="6">
    <source>
        <dbReference type="SAM" id="Coils"/>
    </source>
</evidence>
<evidence type="ECO:0000313" key="13">
    <source>
        <dbReference type="Proteomes" id="UP001208692"/>
    </source>
</evidence>
<evidence type="ECO:0000313" key="10">
    <source>
        <dbReference type="EMBL" id="GJM50578.1"/>
    </source>
</evidence>
<evidence type="ECO:0000313" key="12">
    <source>
        <dbReference type="Proteomes" id="UP001207736"/>
    </source>
</evidence>
<evidence type="ECO:0000256" key="7">
    <source>
        <dbReference type="SAM" id="Phobius"/>
    </source>
</evidence>
<keyword evidence="6" id="KW-0175">Coiled coil</keyword>
<evidence type="ECO:0000256" key="5">
    <source>
        <dbReference type="ARBA" id="ARBA00023136"/>
    </source>
</evidence>
<keyword evidence="5 7" id="KW-0472">Membrane</keyword>
<evidence type="ECO:0000256" key="4">
    <source>
        <dbReference type="ARBA" id="ARBA00022989"/>
    </source>
</evidence>
<dbReference type="PANTHER" id="PTHR32309">
    <property type="entry name" value="TYROSINE-PROTEIN KINASE"/>
    <property type="match status" value="1"/>
</dbReference>
<comment type="caution">
    <text evidence="10">The sequence shown here is derived from an EMBL/GenBank/DDBJ whole genome shotgun (WGS) entry which is preliminary data.</text>
</comment>
<feature type="transmembrane region" description="Helical" evidence="7">
    <location>
        <begin position="327"/>
        <end position="347"/>
    </location>
</feature>
<dbReference type="InterPro" id="IPR050445">
    <property type="entry name" value="Bact_polysacc_biosynth/exp"/>
</dbReference>
<dbReference type="InterPro" id="IPR032807">
    <property type="entry name" value="GNVR"/>
</dbReference>
<feature type="domain" description="Polysaccharide chain length determinant N-terminal" evidence="8">
    <location>
        <begin position="9"/>
        <end position="80"/>
    </location>
</feature>
<dbReference type="EMBL" id="BQKA01000030">
    <property type="protein sequence ID" value="GJM50578.1"/>
    <property type="molecule type" value="Genomic_DNA"/>
</dbReference>
<evidence type="ECO:0000259" key="9">
    <source>
        <dbReference type="Pfam" id="PF13807"/>
    </source>
</evidence>
<organism evidence="10 12">
    <name type="scientific">Capnocytophaga catalasegens</name>
    <dbReference type="NCBI Taxonomy" id="1004260"/>
    <lineage>
        <taxon>Bacteria</taxon>
        <taxon>Pseudomonadati</taxon>
        <taxon>Bacteroidota</taxon>
        <taxon>Flavobacteriia</taxon>
        <taxon>Flavobacteriales</taxon>
        <taxon>Flavobacteriaceae</taxon>
        <taxon>Capnocytophaga</taxon>
    </lineage>
</organism>
<evidence type="ECO:0000259" key="8">
    <source>
        <dbReference type="Pfam" id="PF02706"/>
    </source>
</evidence>
<dbReference type="EMBL" id="BQKB01000042">
    <property type="protein sequence ID" value="GJM53591.1"/>
    <property type="molecule type" value="Genomic_DNA"/>
</dbReference>
<feature type="coiled-coil region" evidence="6">
    <location>
        <begin position="227"/>
        <end position="254"/>
    </location>
</feature>
<gene>
    <name evidence="10" type="ORF">RCZ15_15510</name>
    <name evidence="11" type="ORF">RCZ16_19070</name>
</gene>